<feature type="region of interest" description="Disordered" evidence="1">
    <location>
        <begin position="63"/>
        <end position="138"/>
    </location>
</feature>
<sequence length="276" mass="30723">MRLVLLMIGAVVAQGRPAKFDEDDPQWNEDADEQFWLEKAHKAALHIDDNFAASYDARASALSQAASDRRRWRRAGSPPGWGRIDGIVKVPLTSSPGPGPDATPSGPSPEGDGRPRPHHRRHASRQATRQNWPFGGAGQEFVRRGDEFHWEAPFHLRRRRAAAADVVVACLGDSITKGADDLNYPLLMQRDELGDAWRVANYGVSGASLKRGETGVGKPYVDEAEYATFADDGADVVIILLRDKLTWAGRRRMCGGHWRFPYLGTDYPRQNTTRKR</sequence>
<gene>
    <name evidence="3" type="ORF">PECAL_3P09280</name>
</gene>
<dbReference type="SUPFAM" id="SSF52266">
    <property type="entry name" value="SGNH hydrolase"/>
    <property type="match status" value="1"/>
</dbReference>
<comment type="caution">
    <text evidence="3">The sequence shown here is derived from an EMBL/GenBank/DDBJ whole genome shotgun (WGS) entry which is preliminary data.</text>
</comment>
<dbReference type="AlphaFoldDB" id="A0A8J2SN19"/>
<keyword evidence="4" id="KW-1185">Reference proteome</keyword>
<dbReference type="InterPro" id="IPR036514">
    <property type="entry name" value="SGNH_hydro_sf"/>
</dbReference>
<keyword evidence="2" id="KW-0732">Signal</keyword>
<dbReference type="EMBL" id="CAKKNE010000003">
    <property type="protein sequence ID" value="CAH0371011.1"/>
    <property type="molecule type" value="Genomic_DNA"/>
</dbReference>
<evidence type="ECO:0000313" key="4">
    <source>
        <dbReference type="Proteomes" id="UP000789595"/>
    </source>
</evidence>
<dbReference type="Gene3D" id="3.40.50.1110">
    <property type="entry name" value="SGNH hydrolase"/>
    <property type="match status" value="1"/>
</dbReference>
<evidence type="ECO:0008006" key="5">
    <source>
        <dbReference type="Google" id="ProtNLM"/>
    </source>
</evidence>
<proteinExistence type="predicted"/>
<evidence type="ECO:0000313" key="3">
    <source>
        <dbReference type="EMBL" id="CAH0371011.1"/>
    </source>
</evidence>
<organism evidence="3 4">
    <name type="scientific">Pelagomonas calceolata</name>
    <dbReference type="NCBI Taxonomy" id="35677"/>
    <lineage>
        <taxon>Eukaryota</taxon>
        <taxon>Sar</taxon>
        <taxon>Stramenopiles</taxon>
        <taxon>Ochrophyta</taxon>
        <taxon>Pelagophyceae</taxon>
        <taxon>Pelagomonadales</taxon>
        <taxon>Pelagomonadaceae</taxon>
        <taxon>Pelagomonas</taxon>
    </lineage>
</organism>
<feature type="signal peptide" evidence="2">
    <location>
        <begin position="1"/>
        <end position="15"/>
    </location>
</feature>
<evidence type="ECO:0000256" key="2">
    <source>
        <dbReference type="SAM" id="SignalP"/>
    </source>
</evidence>
<protein>
    <recommendedName>
        <fullName evidence="5">SGNH hydrolase-type esterase domain-containing protein</fullName>
    </recommendedName>
</protein>
<feature type="chain" id="PRO_5035192895" description="SGNH hydrolase-type esterase domain-containing protein" evidence="2">
    <location>
        <begin position="16"/>
        <end position="276"/>
    </location>
</feature>
<evidence type="ECO:0000256" key="1">
    <source>
        <dbReference type="SAM" id="MobiDB-lite"/>
    </source>
</evidence>
<accession>A0A8J2SN19</accession>
<dbReference type="Proteomes" id="UP000789595">
    <property type="component" value="Unassembled WGS sequence"/>
</dbReference>
<name>A0A8J2SN19_9STRA</name>
<reference evidence="3" key="1">
    <citation type="submission" date="2021-11" db="EMBL/GenBank/DDBJ databases">
        <authorList>
            <consortium name="Genoscope - CEA"/>
            <person name="William W."/>
        </authorList>
    </citation>
    <scope>NUCLEOTIDE SEQUENCE</scope>
</reference>